<dbReference type="InterPro" id="IPR027417">
    <property type="entry name" value="P-loop_NTPase"/>
</dbReference>
<dbReference type="PANTHER" id="PTHR10903:SF184">
    <property type="entry name" value="GTP-BINDING PROTEIN A"/>
    <property type="match status" value="1"/>
</dbReference>
<feature type="region of interest" description="Disordered" evidence="4">
    <location>
        <begin position="367"/>
        <end position="395"/>
    </location>
</feature>
<evidence type="ECO:0000256" key="1">
    <source>
        <dbReference type="ARBA" id="ARBA00008535"/>
    </source>
</evidence>
<evidence type="ECO:0000256" key="3">
    <source>
        <dbReference type="ARBA" id="ARBA00023134"/>
    </source>
</evidence>
<keyword evidence="2" id="KW-0547">Nucleotide-binding</keyword>
<accession>A0AAV2I7D1</accession>
<gene>
    <name evidence="6" type="ORF">GSLYS_00015990001</name>
</gene>
<dbReference type="InterPro" id="IPR045058">
    <property type="entry name" value="GIMA/IAN/Toc"/>
</dbReference>
<evidence type="ECO:0000313" key="6">
    <source>
        <dbReference type="EMBL" id="CAL1542396.1"/>
    </source>
</evidence>
<feature type="domain" description="AIG1-type G" evidence="5">
    <location>
        <begin position="4"/>
        <end position="216"/>
    </location>
</feature>
<keyword evidence="3" id="KW-0342">GTP-binding</keyword>
<organism evidence="6 7">
    <name type="scientific">Lymnaea stagnalis</name>
    <name type="common">Great pond snail</name>
    <name type="synonym">Helix stagnalis</name>
    <dbReference type="NCBI Taxonomy" id="6523"/>
    <lineage>
        <taxon>Eukaryota</taxon>
        <taxon>Metazoa</taxon>
        <taxon>Spiralia</taxon>
        <taxon>Lophotrochozoa</taxon>
        <taxon>Mollusca</taxon>
        <taxon>Gastropoda</taxon>
        <taxon>Heterobranchia</taxon>
        <taxon>Euthyneura</taxon>
        <taxon>Panpulmonata</taxon>
        <taxon>Hygrophila</taxon>
        <taxon>Lymnaeoidea</taxon>
        <taxon>Lymnaeidae</taxon>
        <taxon>Lymnaea</taxon>
    </lineage>
</organism>
<protein>
    <recommendedName>
        <fullName evidence="5">AIG1-type G domain-containing protein</fullName>
    </recommendedName>
</protein>
<dbReference type="Pfam" id="PF04548">
    <property type="entry name" value="AIG1"/>
    <property type="match status" value="1"/>
</dbReference>
<comment type="caution">
    <text evidence="6">The sequence shown here is derived from an EMBL/GenBank/DDBJ whole genome shotgun (WGS) entry which is preliminary data.</text>
</comment>
<evidence type="ECO:0000259" key="5">
    <source>
        <dbReference type="PROSITE" id="PS51720"/>
    </source>
</evidence>
<sequence length="435" mass="51305">MESSRDIDLLLIGKTGNGKSALGNTILRRKAFLSRSSQESVTKKVAYEVSEFDNRIIKVVDGPGVGDTRMDNEKSVNLVMGAMEYAISANVRGYHAFLLVAKYGGRFTAEGQDTVKFLKQVFGENFVKNFCILVLTCGDNFETEDHSYLTFEEWCKDQTGVFKELLKECCNRVILFDNRTKDEEKKEKQLKDLIEMVDNLRWRDLRYTDDNFQKAREAREKLMVEAKEPMLREETMNEISLLIQKLHWTQENVEPEERLSYLDDLQRRATTLYDNIQVQDKGTGALNDIMQTAKSIQVTIADEIKISQRVIQEREKMRKMEDERTQAFMAELARQREEYEQRLIKDKIEDQRRSKLLEEQEKKWRGMTEKMDKERETREKEFQKTLEEERMRQRKQVEDIEHKYRAAKETNDEGFFSNVVGFVTWPFRKLFGSED</sequence>
<dbReference type="FunFam" id="3.40.50.300:FF:000840">
    <property type="entry name" value="Immune-associated nucleotide-binding protein 9"/>
    <property type="match status" value="1"/>
</dbReference>
<proteinExistence type="inferred from homology"/>
<keyword evidence="7" id="KW-1185">Reference proteome</keyword>
<evidence type="ECO:0000256" key="2">
    <source>
        <dbReference type="ARBA" id="ARBA00022741"/>
    </source>
</evidence>
<dbReference type="SUPFAM" id="SSF52540">
    <property type="entry name" value="P-loop containing nucleoside triphosphate hydrolases"/>
    <property type="match status" value="1"/>
</dbReference>
<evidence type="ECO:0000256" key="4">
    <source>
        <dbReference type="SAM" id="MobiDB-lite"/>
    </source>
</evidence>
<dbReference type="AlphaFoldDB" id="A0AAV2I7D1"/>
<dbReference type="GO" id="GO:0005525">
    <property type="term" value="F:GTP binding"/>
    <property type="evidence" value="ECO:0007669"/>
    <property type="project" value="UniProtKB-KW"/>
</dbReference>
<dbReference type="PANTHER" id="PTHR10903">
    <property type="entry name" value="GTPASE, IMAP FAMILY MEMBER-RELATED"/>
    <property type="match status" value="1"/>
</dbReference>
<dbReference type="Gene3D" id="3.40.50.300">
    <property type="entry name" value="P-loop containing nucleotide triphosphate hydrolases"/>
    <property type="match status" value="1"/>
</dbReference>
<dbReference type="Proteomes" id="UP001497497">
    <property type="component" value="Unassembled WGS sequence"/>
</dbReference>
<dbReference type="EMBL" id="CAXITT010000483">
    <property type="protein sequence ID" value="CAL1542396.1"/>
    <property type="molecule type" value="Genomic_DNA"/>
</dbReference>
<evidence type="ECO:0000313" key="7">
    <source>
        <dbReference type="Proteomes" id="UP001497497"/>
    </source>
</evidence>
<dbReference type="InterPro" id="IPR006703">
    <property type="entry name" value="G_AIG1"/>
</dbReference>
<reference evidence="6 7" key="1">
    <citation type="submission" date="2024-04" db="EMBL/GenBank/DDBJ databases">
        <authorList>
            <consortium name="Genoscope - CEA"/>
            <person name="William W."/>
        </authorList>
    </citation>
    <scope>NUCLEOTIDE SEQUENCE [LARGE SCALE GENOMIC DNA]</scope>
</reference>
<dbReference type="PROSITE" id="PS51720">
    <property type="entry name" value="G_AIG1"/>
    <property type="match status" value="1"/>
</dbReference>
<comment type="similarity">
    <text evidence="1">Belongs to the TRAFAC class TrmE-Era-EngA-EngB-Septin-like GTPase superfamily. AIG1/Toc34/Toc159-like paraseptin GTPase family. IAN subfamily.</text>
</comment>
<name>A0AAV2I7D1_LYMST</name>